<evidence type="ECO:0000256" key="9">
    <source>
        <dbReference type="HAMAP-Rule" id="MF_01987"/>
    </source>
</evidence>
<organism evidence="11 12">
    <name type="scientific">Ornithinimicrobium faecis</name>
    <dbReference type="NCBI Taxonomy" id="2934158"/>
    <lineage>
        <taxon>Bacteria</taxon>
        <taxon>Bacillati</taxon>
        <taxon>Actinomycetota</taxon>
        <taxon>Actinomycetes</taxon>
        <taxon>Micrococcales</taxon>
        <taxon>Ornithinimicrobiaceae</taxon>
        <taxon>Ornithinimicrobium</taxon>
    </lineage>
</organism>
<comment type="catalytic activity">
    <reaction evidence="9">
        <text>D-ribose + ATP = D-ribose 5-phosphate + ADP + H(+)</text>
        <dbReference type="Rhea" id="RHEA:13697"/>
        <dbReference type="ChEBI" id="CHEBI:15378"/>
        <dbReference type="ChEBI" id="CHEBI:30616"/>
        <dbReference type="ChEBI" id="CHEBI:47013"/>
        <dbReference type="ChEBI" id="CHEBI:78346"/>
        <dbReference type="ChEBI" id="CHEBI:456216"/>
        <dbReference type="EC" id="2.7.1.15"/>
    </reaction>
</comment>
<evidence type="ECO:0000256" key="1">
    <source>
        <dbReference type="ARBA" id="ARBA00022679"/>
    </source>
</evidence>
<feature type="binding site" evidence="9">
    <location>
        <position position="249"/>
    </location>
    <ligand>
        <name>K(+)</name>
        <dbReference type="ChEBI" id="CHEBI:29103"/>
    </ligand>
</feature>
<comment type="activity regulation">
    <text evidence="9">Activated by a monovalent cation that binds near, but not in, the active site. The most likely occupant of the site in vivo is potassium. Ion binding induces a conformational change that may alter substrate affinity.</text>
</comment>
<evidence type="ECO:0000256" key="2">
    <source>
        <dbReference type="ARBA" id="ARBA00022723"/>
    </source>
</evidence>
<comment type="cofactor">
    <cofactor evidence="9">
        <name>Mg(2+)</name>
        <dbReference type="ChEBI" id="CHEBI:18420"/>
    </cofactor>
    <text evidence="9">Requires a divalent cation, most likely magnesium in vivo, as an electrophilic catalyst to aid phosphoryl group transfer. It is the chelate of the metal and the nucleotide that is the actual substrate.</text>
</comment>
<dbReference type="EC" id="2.7.1.15" evidence="9"/>
<comment type="subunit">
    <text evidence="9">Homodimer.</text>
</comment>
<evidence type="ECO:0000256" key="7">
    <source>
        <dbReference type="ARBA" id="ARBA00022958"/>
    </source>
</evidence>
<dbReference type="HAMAP" id="MF_01987">
    <property type="entry name" value="Ribokinase"/>
    <property type="match status" value="1"/>
</dbReference>
<keyword evidence="5 9" id="KW-0067">ATP-binding</keyword>
<keyword evidence="6 9" id="KW-0460">Magnesium</keyword>
<protein>
    <recommendedName>
        <fullName evidence="9">Ribokinase</fullName>
        <shortName evidence="9">RK</shortName>
        <ecNumber evidence="9">2.7.1.15</ecNumber>
    </recommendedName>
</protein>
<evidence type="ECO:0000313" key="11">
    <source>
        <dbReference type="EMBL" id="USQ79140.1"/>
    </source>
</evidence>
<accession>A0ABY4YRK0</accession>
<dbReference type="InterPro" id="IPR029056">
    <property type="entry name" value="Ribokinase-like"/>
</dbReference>
<feature type="binding site" evidence="9">
    <location>
        <position position="287"/>
    </location>
    <ligand>
        <name>K(+)</name>
        <dbReference type="ChEBI" id="CHEBI:29103"/>
    </ligand>
</feature>
<dbReference type="RefSeq" id="WP_252592055.1">
    <property type="nucleotide sequence ID" value="NZ_CP099489.1"/>
</dbReference>
<feature type="domain" description="Carbohydrate kinase PfkB" evidence="10">
    <location>
        <begin position="5"/>
        <end position="293"/>
    </location>
</feature>
<sequence>MTTGRVCVVGSINVDTTYRVPVLPGHGETILATGRSSSPGGKGANQAVAAATLGSQVRFIGAVGSDDNAGTGLGALTERGIDTTGVRQLEETPTGTAIVVVAADGENLIIVDPAANDHVDAAWVGEAIGDCSQEIVLAQLEVPIEGLLAAAEAGPSRLVLNPAPARAATELAELLAHVDVLVPNRAELGQLAGRPTPTTLAEVSECAAALDFAGSLVVTLGRDGAVIIEPGGQVVEQVPAPTIEAADTSGAGDAFCGVLAHELARDASDLAGAVRRAVALASTSTRYPGAQVPATFGVEQSA</sequence>
<feature type="binding site" evidence="9">
    <location>
        <position position="247"/>
    </location>
    <ligand>
        <name>K(+)</name>
        <dbReference type="ChEBI" id="CHEBI:29103"/>
    </ligand>
</feature>
<dbReference type="CDD" id="cd01174">
    <property type="entry name" value="ribokinase"/>
    <property type="match status" value="1"/>
</dbReference>
<evidence type="ECO:0000313" key="12">
    <source>
        <dbReference type="Proteomes" id="UP001056455"/>
    </source>
</evidence>
<name>A0ABY4YRK0_9MICO</name>
<dbReference type="SUPFAM" id="SSF53613">
    <property type="entry name" value="Ribokinase-like"/>
    <property type="match status" value="1"/>
</dbReference>
<feature type="binding site" evidence="9">
    <location>
        <position position="184"/>
    </location>
    <ligand>
        <name>ATP</name>
        <dbReference type="ChEBI" id="CHEBI:30616"/>
    </ligand>
</feature>
<feature type="binding site" evidence="9">
    <location>
        <position position="284"/>
    </location>
    <ligand>
        <name>K(+)</name>
        <dbReference type="ChEBI" id="CHEBI:29103"/>
    </ligand>
</feature>
<feature type="binding site" evidence="9">
    <location>
        <position position="289"/>
    </location>
    <ligand>
        <name>K(+)</name>
        <dbReference type="ChEBI" id="CHEBI:29103"/>
    </ligand>
</feature>
<evidence type="ECO:0000256" key="3">
    <source>
        <dbReference type="ARBA" id="ARBA00022741"/>
    </source>
</evidence>
<keyword evidence="8 9" id="KW-0119">Carbohydrate metabolism</keyword>
<feature type="binding site" evidence="9">
    <location>
        <begin position="13"/>
        <end position="15"/>
    </location>
    <ligand>
        <name>substrate</name>
    </ligand>
</feature>
<feature type="binding site" evidence="9">
    <location>
        <position position="253"/>
    </location>
    <ligand>
        <name>substrate</name>
    </ligand>
</feature>
<keyword evidence="12" id="KW-1185">Reference proteome</keyword>
<keyword evidence="9" id="KW-0963">Cytoplasm</keyword>
<dbReference type="InterPro" id="IPR002139">
    <property type="entry name" value="Ribo/fructo_kinase"/>
</dbReference>
<feature type="active site" description="Proton acceptor" evidence="9">
    <location>
        <position position="253"/>
    </location>
</feature>
<gene>
    <name evidence="9" type="primary">rbsK</name>
    <name evidence="11" type="ORF">NF556_16180</name>
</gene>
<dbReference type="InterPro" id="IPR011877">
    <property type="entry name" value="Ribokinase"/>
</dbReference>
<evidence type="ECO:0000256" key="4">
    <source>
        <dbReference type="ARBA" id="ARBA00022777"/>
    </source>
</evidence>
<feature type="binding site" evidence="9">
    <location>
        <position position="141"/>
    </location>
    <ligand>
        <name>substrate</name>
    </ligand>
</feature>
<evidence type="ECO:0000256" key="8">
    <source>
        <dbReference type="ARBA" id="ARBA00023277"/>
    </source>
</evidence>
<dbReference type="PANTHER" id="PTHR10584:SF166">
    <property type="entry name" value="RIBOKINASE"/>
    <property type="match status" value="1"/>
</dbReference>
<reference evidence="11" key="1">
    <citation type="submission" date="2022-06" db="EMBL/GenBank/DDBJ databases">
        <title>Ornithinimicrobium HY1793.</title>
        <authorList>
            <person name="Huang Y."/>
        </authorList>
    </citation>
    <scope>NUCLEOTIDE SEQUENCE</scope>
    <source>
        <strain evidence="11">HY1793</strain>
    </source>
</reference>
<evidence type="ECO:0000256" key="5">
    <source>
        <dbReference type="ARBA" id="ARBA00022840"/>
    </source>
</evidence>
<feature type="binding site" evidence="9">
    <location>
        <begin position="252"/>
        <end position="253"/>
    </location>
    <ligand>
        <name>ATP</name>
        <dbReference type="ChEBI" id="CHEBI:30616"/>
    </ligand>
</feature>
<keyword evidence="1 9" id="KW-0808">Transferase</keyword>
<dbReference type="Proteomes" id="UP001056455">
    <property type="component" value="Chromosome"/>
</dbReference>
<proteinExistence type="inferred from homology"/>
<comment type="subcellular location">
    <subcellularLocation>
        <location evidence="9">Cytoplasm</location>
    </subcellularLocation>
</comment>
<keyword evidence="4 9" id="KW-0418">Kinase</keyword>
<dbReference type="EMBL" id="CP099489">
    <property type="protein sequence ID" value="USQ79140.1"/>
    <property type="molecule type" value="Genomic_DNA"/>
</dbReference>
<feature type="binding site" evidence="9">
    <location>
        <begin position="219"/>
        <end position="224"/>
    </location>
    <ligand>
        <name>ATP</name>
        <dbReference type="ChEBI" id="CHEBI:30616"/>
    </ligand>
</feature>
<keyword evidence="7 9" id="KW-0630">Potassium</keyword>
<comment type="pathway">
    <text evidence="9">Carbohydrate metabolism; D-ribose degradation; D-ribose 5-phosphate from beta-D-ribopyranose: step 2/2.</text>
</comment>
<dbReference type="PRINTS" id="PR00990">
    <property type="entry name" value="RIBOKINASE"/>
</dbReference>
<dbReference type="Gene3D" id="3.40.1190.20">
    <property type="match status" value="1"/>
</dbReference>
<feature type="binding site" evidence="9">
    <location>
        <begin position="41"/>
        <end position="45"/>
    </location>
    <ligand>
        <name>substrate</name>
    </ligand>
</feature>
<evidence type="ECO:0000259" key="10">
    <source>
        <dbReference type="Pfam" id="PF00294"/>
    </source>
</evidence>
<dbReference type="PANTHER" id="PTHR10584">
    <property type="entry name" value="SUGAR KINASE"/>
    <property type="match status" value="1"/>
</dbReference>
<comment type="caution">
    <text evidence="9">Lacks conserved residue(s) required for the propagation of feature annotation.</text>
</comment>
<dbReference type="Pfam" id="PF00294">
    <property type="entry name" value="PfkB"/>
    <property type="match status" value="1"/>
</dbReference>
<keyword evidence="3 9" id="KW-0547">Nucleotide-binding</keyword>
<comment type="function">
    <text evidence="9">Catalyzes the phosphorylation of ribose at O-5 in a reaction requiring ATP and magnesium. The resulting D-ribose-5-phosphate can then be used either for sythesis of nucleotides, histidine, and tryptophan, or as a component of the pentose phosphate pathway.</text>
</comment>
<keyword evidence="2 9" id="KW-0479">Metal-binding</keyword>
<comment type="similarity">
    <text evidence="9">Belongs to the carbohydrate kinase PfkB family. Ribokinase subfamily.</text>
</comment>
<dbReference type="InterPro" id="IPR011611">
    <property type="entry name" value="PfkB_dom"/>
</dbReference>
<evidence type="ECO:0000256" key="6">
    <source>
        <dbReference type="ARBA" id="ARBA00022842"/>
    </source>
</evidence>